<dbReference type="Proteomes" id="UP000252770">
    <property type="component" value="Unassembled WGS sequence"/>
</dbReference>
<gene>
    <name evidence="2" type="ORF">DT076_14385</name>
</gene>
<dbReference type="AlphaFoldDB" id="A0A367YSA5"/>
<evidence type="ECO:0000259" key="1">
    <source>
        <dbReference type="Pfam" id="PF17775"/>
    </source>
</evidence>
<dbReference type="SUPFAM" id="SSF54427">
    <property type="entry name" value="NTF2-like"/>
    <property type="match status" value="1"/>
</dbReference>
<dbReference type="EMBL" id="QOUI01000009">
    <property type="protein sequence ID" value="RCK68766.1"/>
    <property type="molecule type" value="Genomic_DNA"/>
</dbReference>
<feature type="domain" description="YchJ-like middle NTF2-like" evidence="1">
    <location>
        <begin position="28"/>
        <end position="122"/>
    </location>
</feature>
<dbReference type="InterPro" id="IPR032710">
    <property type="entry name" value="NTF2-like_dom_sf"/>
</dbReference>
<organism evidence="2 3">
    <name type="scientific">Desertihabitans brevis</name>
    <dbReference type="NCBI Taxonomy" id="2268447"/>
    <lineage>
        <taxon>Bacteria</taxon>
        <taxon>Bacillati</taxon>
        <taxon>Actinomycetota</taxon>
        <taxon>Actinomycetes</taxon>
        <taxon>Propionibacteriales</taxon>
        <taxon>Propionibacteriaceae</taxon>
        <taxon>Desertihabitans</taxon>
    </lineage>
</organism>
<dbReference type="RefSeq" id="WP_114127392.1">
    <property type="nucleotide sequence ID" value="NZ_QOUI01000009.1"/>
</dbReference>
<dbReference type="Gene3D" id="3.10.450.50">
    <property type="match status" value="1"/>
</dbReference>
<sequence>MVEGCVCGSGRPSARCCDPLLAGRPAPTAERLMRSRYTAFVRGDVDHLRASWHPSTRPATLSLDSHVVWEGLTVLRTERGGLLDDDGVVEFRARCRRASGPEVLHEVSRFRREGRDWFYLDGVHP</sequence>
<evidence type="ECO:0000313" key="3">
    <source>
        <dbReference type="Proteomes" id="UP000252770"/>
    </source>
</evidence>
<dbReference type="Pfam" id="PF17775">
    <property type="entry name" value="YchJ_M-like"/>
    <property type="match status" value="1"/>
</dbReference>
<evidence type="ECO:0000313" key="2">
    <source>
        <dbReference type="EMBL" id="RCK68766.1"/>
    </source>
</evidence>
<comment type="caution">
    <text evidence="2">The sequence shown here is derived from an EMBL/GenBank/DDBJ whole genome shotgun (WGS) entry which is preliminary data.</text>
</comment>
<reference evidence="2 3" key="1">
    <citation type="submission" date="2018-07" db="EMBL/GenBank/DDBJ databases">
        <title>Desertimonas flava gen. nov. sp. nov.</title>
        <authorList>
            <person name="Liu S."/>
        </authorList>
    </citation>
    <scope>NUCLEOTIDE SEQUENCE [LARGE SCALE GENOMIC DNA]</scope>
    <source>
        <strain evidence="2 3">16Sb5-5</strain>
    </source>
</reference>
<proteinExistence type="predicted"/>
<keyword evidence="3" id="KW-1185">Reference proteome</keyword>
<accession>A0A367YSA5</accession>
<protein>
    <recommendedName>
        <fullName evidence="1">YchJ-like middle NTF2-like domain-containing protein</fullName>
    </recommendedName>
</protein>
<dbReference type="InterPro" id="IPR048469">
    <property type="entry name" value="YchJ-like_M"/>
</dbReference>
<name>A0A367YSA5_9ACTN</name>